<evidence type="ECO:0000313" key="10">
    <source>
        <dbReference type="EMBL" id="BDY13304.1"/>
    </source>
</evidence>
<evidence type="ECO:0000256" key="3">
    <source>
        <dbReference type="ARBA" id="ARBA00022448"/>
    </source>
</evidence>
<dbReference type="InterPro" id="IPR051906">
    <property type="entry name" value="TolC-like"/>
</dbReference>
<dbReference type="InterPro" id="IPR003423">
    <property type="entry name" value="OMP_efflux"/>
</dbReference>
<dbReference type="Gene3D" id="1.20.1600.10">
    <property type="entry name" value="Outer membrane efflux proteins (OEP)"/>
    <property type="match status" value="1"/>
</dbReference>
<evidence type="ECO:0000256" key="1">
    <source>
        <dbReference type="ARBA" id="ARBA00004442"/>
    </source>
</evidence>
<comment type="subcellular location">
    <subcellularLocation>
        <location evidence="1">Cell outer membrane</location>
    </subcellularLocation>
</comment>
<evidence type="ECO:0000256" key="9">
    <source>
        <dbReference type="SAM" id="SignalP"/>
    </source>
</evidence>
<evidence type="ECO:0000256" key="8">
    <source>
        <dbReference type="SAM" id="Coils"/>
    </source>
</evidence>
<evidence type="ECO:0000313" key="11">
    <source>
        <dbReference type="Proteomes" id="UP001321445"/>
    </source>
</evidence>
<sequence>MKPGVTMIRLIFSLIAFSSLLSAEPKVLKIDDLVTIALEKSPDLDIWRADYNASKQRTRQAEGERRPRVDIGAGAGSTVVKSASIDGTQSSGLMTGTLSVSQLLYDFGKTGKKIEAHRLGTDTAHATLQQKISDKIFDVKEAYYYVLQAKNLIAVNEENVRLNEKQLHRAERYYEAGIRTKIDVSDAKVNLIQARKSLNSARYEYRRARIWLEKVAGLDPHAVPHRLYAPEIDYANADKSLPVMEKSLEELVAFAYSHRMELRSHHSRIESAKARLASLRGGYYPKFLATLDYTHNEVADSDLELYVPKDQANALVILKWNLYEGGKTDARIEEARAELLKRLAQYNDVKSRIRQEVADAVTRALRNRDEVILAQSLAEAAKEKFEQAQKRYEHGIGDYIELQQARQGYIDASSSLVVSYYTLFTSLAAVERAVGK</sequence>
<proteinExistence type="inferred from homology"/>
<keyword evidence="3" id="KW-0813">Transport</keyword>
<keyword evidence="9" id="KW-0732">Signal</keyword>
<keyword evidence="4" id="KW-1134">Transmembrane beta strand</keyword>
<keyword evidence="7" id="KW-0998">Cell outer membrane</keyword>
<comment type="similarity">
    <text evidence="2">Belongs to the outer membrane factor (OMF) (TC 1.B.17) family.</text>
</comment>
<dbReference type="EMBL" id="AP027370">
    <property type="protein sequence ID" value="BDY13304.1"/>
    <property type="molecule type" value="Genomic_DNA"/>
</dbReference>
<organism evidence="10 11">
    <name type="scientific">Hydrogenimonas cancrithermarum</name>
    <dbReference type="NCBI Taxonomy" id="2993563"/>
    <lineage>
        <taxon>Bacteria</taxon>
        <taxon>Pseudomonadati</taxon>
        <taxon>Campylobacterota</taxon>
        <taxon>Epsilonproteobacteria</taxon>
        <taxon>Campylobacterales</taxon>
        <taxon>Hydrogenimonadaceae</taxon>
        <taxon>Hydrogenimonas</taxon>
    </lineage>
</organism>
<keyword evidence="8" id="KW-0175">Coiled coil</keyword>
<gene>
    <name evidence="10" type="ORF">HCR_16160</name>
</gene>
<accession>A0ABN6WYG3</accession>
<dbReference type="PANTHER" id="PTHR30026:SF20">
    <property type="entry name" value="OUTER MEMBRANE PROTEIN TOLC"/>
    <property type="match status" value="1"/>
</dbReference>
<evidence type="ECO:0000256" key="5">
    <source>
        <dbReference type="ARBA" id="ARBA00022692"/>
    </source>
</evidence>
<evidence type="ECO:0000256" key="7">
    <source>
        <dbReference type="ARBA" id="ARBA00023237"/>
    </source>
</evidence>
<keyword evidence="5" id="KW-0812">Transmembrane</keyword>
<dbReference type="SUPFAM" id="SSF56954">
    <property type="entry name" value="Outer membrane efflux proteins (OEP)"/>
    <property type="match status" value="1"/>
</dbReference>
<keyword evidence="11" id="KW-1185">Reference proteome</keyword>
<evidence type="ECO:0000256" key="4">
    <source>
        <dbReference type="ARBA" id="ARBA00022452"/>
    </source>
</evidence>
<feature type="coiled-coil region" evidence="8">
    <location>
        <begin position="336"/>
        <end position="391"/>
    </location>
</feature>
<reference evidence="10 11" key="1">
    <citation type="submission" date="2023-03" db="EMBL/GenBank/DDBJ databases">
        <title>Description of Hydrogenimonas sp. ISO32.</title>
        <authorList>
            <person name="Mino S."/>
            <person name="Fukazawa S."/>
            <person name="Sawabe T."/>
        </authorList>
    </citation>
    <scope>NUCLEOTIDE SEQUENCE [LARGE SCALE GENOMIC DNA]</scope>
    <source>
        <strain evidence="10 11">ISO32</strain>
    </source>
</reference>
<feature type="chain" id="PRO_5046263302" evidence="9">
    <location>
        <begin position="24"/>
        <end position="436"/>
    </location>
</feature>
<dbReference type="PANTHER" id="PTHR30026">
    <property type="entry name" value="OUTER MEMBRANE PROTEIN TOLC"/>
    <property type="match status" value="1"/>
</dbReference>
<dbReference type="Pfam" id="PF02321">
    <property type="entry name" value="OEP"/>
    <property type="match status" value="2"/>
</dbReference>
<protein>
    <submittedName>
        <fullName evidence="10">Protein CyaE</fullName>
    </submittedName>
</protein>
<dbReference type="Proteomes" id="UP001321445">
    <property type="component" value="Chromosome"/>
</dbReference>
<keyword evidence="6" id="KW-0472">Membrane</keyword>
<evidence type="ECO:0000256" key="2">
    <source>
        <dbReference type="ARBA" id="ARBA00007613"/>
    </source>
</evidence>
<feature type="signal peptide" evidence="9">
    <location>
        <begin position="1"/>
        <end position="23"/>
    </location>
</feature>
<evidence type="ECO:0000256" key="6">
    <source>
        <dbReference type="ARBA" id="ARBA00023136"/>
    </source>
</evidence>
<name>A0ABN6WYG3_9BACT</name>